<dbReference type="Proteomes" id="UP000186206">
    <property type="component" value="Unassembled WGS sequence"/>
</dbReference>
<keyword evidence="5" id="KW-1185">Reference proteome</keyword>
<evidence type="ECO:0000256" key="1">
    <source>
        <dbReference type="ARBA" id="ARBA00022691"/>
    </source>
</evidence>
<organism evidence="4 5">
    <name type="scientific">Vibrio ponticus</name>
    <dbReference type="NCBI Taxonomy" id="265668"/>
    <lineage>
        <taxon>Bacteria</taxon>
        <taxon>Pseudomonadati</taxon>
        <taxon>Pseudomonadota</taxon>
        <taxon>Gammaproteobacteria</taxon>
        <taxon>Vibrionales</taxon>
        <taxon>Vibrionaceae</taxon>
        <taxon>Vibrio</taxon>
    </lineage>
</organism>
<comment type="similarity">
    <text evidence="2">Belongs to the tRNA methyltransferase O family.</text>
</comment>
<dbReference type="PROSITE" id="PS51668">
    <property type="entry name" value="TSAA_2"/>
    <property type="match status" value="1"/>
</dbReference>
<dbReference type="InterPro" id="IPR036414">
    <property type="entry name" value="YaeB_N_sf"/>
</dbReference>
<evidence type="ECO:0000313" key="5">
    <source>
        <dbReference type="Proteomes" id="UP000186206"/>
    </source>
</evidence>
<gene>
    <name evidence="4" type="ORF">BIY21_07460</name>
</gene>
<dbReference type="Pfam" id="PF01980">
    <property type="entry name" value="TrmO_N"/>
    <property type="match status" value="1"/>
</dbReference>
<dbReference type="InterPro" id="IPR040372">
    <property type="entry name" value="YaeB-like"/>
</dbReference>
<accession>A0ABX3FPW4</accession>
<dbReference type="PANTHER" id="PTHR12818">
    <property type="entry name" value="TRNA (ADENINE(37)-N6)-METHYLTRANSFERASE"/>
    <property type="match status" value="1"/>
</dbReference>
<dbReference type="Gene3D" id="2.40.30.70">
    <property type="entry name" value="YaeB-like"/>
    <property type="match status" value="1"/>
</dbReference>
<dbReference type="PANTHER" id="PTHR12818:SF0">
    <property type="entry name" value="TRNA (ADENINE(37)-N6)-METHYLTRANSFERASE"/>
    <property type="match status" value="1"/>
</dbReference>
<evidence type="ECO:0000259" key="3">
    <source>
        <dbReference type="PROSITE" id="PS51668"/>
    </source>
</evidence>
<comment type="caution">
    <text evidence="4">The sequence shown here is derived from an EMBL/GenBank/DDBJ whole genome shotgun (WGS) entry which is preliminary data.</text>
</comment>
<keyword evidence="1" id="KW-0949">S-adenosyl-L-methionine</keyword>
<dbReference type="EMBL" id="MJMI01000055">
    <property type="protein sequence ID" value="OLQ95047.1"/>
    <property type="molecule type" value="Genomic_DNA"/>
</dbReference>
<evidence type="ECO:0000313" key="4">
    <source>
        <dbReference type="EMBL" id="OLQ95047.1"/>
    </source>
</evidence>
<dbReference type="RefSeq" id="WP_075648098.1">
    <property type="nucleotide sequence ID" value="NZ_AP019658.1"/>
</dbReference>
<reference evidence="4 5" key="1">
    <citation type="submission" date="2016-09" db="EMBL/GenBank/DDBJ databases">
        <title>Genomic Taxonomy of the Vibrionaceae.</title>
        <authorList>
            <person name="Gonzalez-Castillo A."/>
            <person name="Gomez-Gil B."/>
            <person name="Enciso-Ibarra K."/>
        </authorList>
    </citation>
    <scope>NUCLEOTIDE SEQUENCE [LARGE SCALE GENOMIC DNA]</scope>
    <source>
        <strain evidence="4 5">CAIM 1731</strain>
    </source>
</reference>
<sequence>MNNVLNYIGSIQTPFATLDACPHNIHKHQSPCRIQLEHQYKSALTGLAKGQPILILYWLEQAKRDLMLQSRQGQQLGTFALRSPHRPNPIGAAILPIAEIGEDYLIVRGLDCLNGTPLLDIKPAIYQERNEI</sequence>
<dbReference type="SUPFAM" id="SSF118196">
    <property type="entry name" value="YaeB-like"/>
    <property type="match status" value="1"/>
</dbReference>
<evidence type="ECO:0000256" key="2">
    <source>
        <dbReference type="ARBA" id="ARBA00033753"/>
    </source>
</evidence>
<name>A0ABX3FPW4_9VIBR</name>
<proteinExistence type="inferred from homology"/>
<feature type="domain" description="TsaA-like" evidence="3">
    <location>
        <begin position="5"/>
        <end position="132"/>
    </location>
</feature>
<protein>
    <submittedName>
        <fullName evidence="4">tRNA (N6-threonylcarbamoyladenosine(37)-N6)-methyltransferase TrmO</fullName>
    </submittedName>
</protein>
<dbReference type="InterPro" id="IPR023370">
    <property type="entry name" value="TrmO-like_N"/>
</dbReference>
<dbReference type="InterPro" id="IPR036413">
    <property type="entry name" value="YaeB-like_sf"/>
</dbReference>